<organism evidence="1 2">
    <name type="scientific">Rubroshorea leprosula</name>
    <dbReference type="NCBI Taxonomy" id="152421"/>
    <lineage>
        <taxon>Eukaryota</taxon>
        <taxon>Viridiplantae</taxon>
        <taxon>Streptophyta</taxon>
        <taxon>Embryophyta</taxon>
        <taxon>Tracheophyta</taxon>
        <taxon>Spermatophyta</taxon>
        <taxon>Magnoliopsida</taxon>
        <taxon>eudicotyledons</taxon>
        <taxon>Gunneridae</taxon>
        <taxon>Pentapetalae</taxon>
        <taxon>rosids</taxon>
        <taxon>malvids</taxon>
        <taxon>Malvales</taxon>
        <taxon>Dipterocarpaceae</taxon>
        <taxon>Rubroshorea</taxon>
    </lineage>
</organism>
<protein>
    <submittedName>
        <fullName evidence="1">Uncharacterized protein</fullName>
    </submittedName>
</protein>
<comment type="caution">
    <text evidence="1">The sequence shown here is derived from an EMBL/GenBank/DDBJ whole genome shotgun (WGS) entry which is preliminary data.</text>
</comment>
<dbReference type="AlphaFoldDB" id="A0AAV5HPH5"/>
<proteinExistence type="predicted"/>
<reference evidence="1 2" key="1">
    <citation type="journal article" date="2021" name="Commun. Biol.">
        <title>The genome of Shorea leprosula (Dipterocarpaceae) highlights the ecological relevance of drought in aseasonal tropical rainforests.</title>
        <authorList>
            <person name="Ng K.K.S."/>
            <person name="Kobayashi M.J."/>
            <person name="Fawcett J.A."/>
            <person name="Hatakeyama M."/>
            <person name="Paape T."/>
            <person name="Ng C.H."/>
            <person name="Ang C.C."/>
            <person name="Tnah L.H."/>
            <person name="Lee C.T."/>
            <person name="Nishiyama T."/>
            <person name="Sese J."/>
            <person name="O'Brien M.J."/>
            <person name="Copetti D."/>
            <person name="Mohd Noor M.I."/>
            <person name="Ong R.C."/>
            <person name="Putra M."/>
            <person name="Sireger I.Z."/>
            <person name="Indrioko S."/>
            <person name="Kosugi Y."/>
            <person name="Izuno A."/>
            <person name="Isagi Y."/>
            <person name="Lee S.L."/>
            <person name="Shimizu K.K."/>
        </authorList>
    </citation>
    <scope>NUCLEOTIDE SEQUENCE [LARGE SCALE GENOMIC DNA]</scope>
    <source>
        <strain evidence="1">214</strain>
    </source>
</reference>
<dbReference type="EMBL" id="BPVZ01000002">
    <property type="protein sequence ID" value="GKU87658.1"/>
    <property type="molecule type" value="Genomic_DNA"/>
</dbReference>
<name>A0AAV5HPH5_9ROSI</name>
<accession>A0AAV5HPH5</accession>
<sequence>MPMISSSLLEYCNVVCEIREALVENKIMNGAEKKTKRLQLLGMALPRKLRNVDLRWNFNISRRGQQ</sequence>
<gene>
    <name evidence="1" type="ORF">SLEP1_g2021</name>
</gene>
<evidence type="ECO:0000313" key="2">
    <source>
        <dbReference type="Proteomes" id="UP001054252"/>
    </source>
</evidence>
<dbReference type="Proteomes" id="UP001054252">
    <property type="component" value="Unassembled WGS sequence"/>
</dbReference>
<evidence type="ECO:0000313" key="1">
    <source>
        <dbReference type="EMBL" id="GKU87658.1"/>
    </source>
</evidence>
<keyword evidence="2" id="KW-1185">Reference proteome</keyword>